<organism evidence="2 3">
    <name type="scientific">Periconia macrospinosa</name>
    <dbReference type="NCBI Taxonomy" id="97972"/>
    <lineage>
        <taxon>Eukaryota</taxon>
        <taxon>Fungi</taxon>
        <taxon>Dikarya</taxon>
        <taxon>Ascomycota</taxon>
        <taxon>Pezizomycotina</taxon>
        <taxon>Dothideomycetes</taxon>
        <taxon>Pleosporomycetidae</taxon>
        <taxon>Pleosporales</taxon>
        <taxon>Massarineae</taxon>
        <taxon>Periconiaceae</taxon>
        <taxon>Periconia</taxon>
    </lineage>
</organism>
<name>A0A2V1DX68_9PLEO</name>
<dbReference type="STRING" id="97972.A0A2V1DX68"/>
<accession>A0A2V1DX68</accession>
<evidence type="ECO:0000313" key="2">
    <source>
        <dbReference type="EMBL" id="PVI01904.1"/>
    </source>
</evidence>
<gene>
    <name evidence="2" type="ORF">DM02DRAFT_331986</name>
</gene>
<keyword evidence="3" id="KW-1185">Reference proteome</keyword>
<protein>
    <recommendedName>
        <fullName evidence="4">Tachykinin family protein</fullName>
    </recommendedName>
</protein>
<evidence type="ECO:0000256" key="1">
    <source>
        <dbReference type="SAM" id="MobiDB-lite"/>
    </source>
</evidence>
<sequence>MSSPDTQDDLLARRNTAEKSLALRPAREYEFLVTTEQPHHAKGTERQRIRQKVMRNFFEVQKAGPLATTSETSSVSTAQAQTKLKSRFRLSKTGQDSTIPQKTGTSHKTARKSEGKKTARAAGKAQTSKKTLCTKREVGSDTTSFRSLSPPEKSAYLPNITTEVVPTPSPFSLDAHLMDPFDALPVANTVKLELLFQLYKSGTKLNSVVIDCTNTWWPFVASDPGLLHATLASWALYGVLMRGVTSVVPEMLGHKTEAIKEINAKINSSNGWISDELVGNVLILATFENLYGEYDSALLHFGALKRMVDVRGGLDTFNHNCGLARGVVWVDFHTAIALRRPPVLPLVLDGPEPPPLPQTLLEEATNNSSLSLLQLPVSPIECFNIFQTMHLLALATTSRYVDEVDRLTYSNMLYELEFFILSTIDYSLDMTALVQNRLRITYDQKSPESEASDNDYARKTHDETTAAIITEAVLTSAQIFICAAMRDIPPSTKLYTILLQRLRGAIEWPGVSIINTWKEVKNLHILLWALVVGACVAPRSKREWWTERIGQVMREMGVCTLGALEGVLTEVAWTDYTFADALRGVWAQVDEVVHFKRI</sequence>
<dbReference type="Pfam" id="PF11951">
    <property type="entry name" value="Fungal_trans_2"/>
    <property type="match status" value="1"/>
</dbReference>
<reference evidence="2 3" key="1">
    <citation type="journal article" date="2018" name="Sci. Rep.">
        <title>Comparative genomics provides insights into the lifestyle and reveals functional heterogeneity of dark septate endophytic fungi.</title>
        <authorList>
            <person name="Knapp D.G."/>
            <person name="Nemeth J.B."/>
            <person name="Barry K."/>
            <person name="Hainaut M."/>
            <person name="Henrissat B."/>
            <person name="Johnson J."/>
            <person name="Kuo A."/>
            <person name="Lim J.H.P."/>
            <person name="Lipzen A."/>
            <person name="Nolan M."/>
            <person name="Ohm R.A."/>
            <person name="Tamas L."/>
            <person name="Grigoriev I.V."/>
            <person name="Spatafora J.W."/>
            <person name="Nagy L.G."/>
            <person name="Kovacs G.M."/>
        </authorList>
    </citation>
    <scope>NUCLEOTIDE SEQUENCE [LARGE SCALE GENOMIC DNA]</scope>
    <source>
        <strain evidence="2 3">DSE2036</strain>
    </source>
</reference>
<feature type="region of interest" description="Disordered" evidence="1">
    <location>
        <begin position="62"/>
        <end position="149"/>
    </location>
</feature>
<dbReference type="Proteomes" id="UP000244855">
    <property type="component" value="Unassembled WGS sequence"/>
</dbReference>
<dbReference type="OrthoDB" id="4158087at2759"/>
<dbReference type="EMBL" id="KZ805350">
    <property type="protein sequence ID" value="PVI01904.1"/>
    <property type="molecule type" value="Genomic_DNA"/>
</dbReference>
<dbReference type="PANTHER" id="PTHR37540">
    <property type="entry name" value="TRANSCRIPTION FACTOR (ACR-2), PUTATIVE-RELATED-RELATED"/>
    <property type="match status" value="1"/>
</dbReference>
<evidence type="ECO:0000313" key="3">
    <source>
        <dbReference type="Proteomes" id="UP000244855"/>
    </source>
</evidence>
<feature type="compositionally biased region" description="Polar residues" evidence="1">
    <location>
        <begin position="92"/>
        <end position="107"/>
    </location>
</feature>
<dbReference type="InterPro" id="IPR021858">
    <property type="entry name" value="Fun_TF"/>
</dbReference>
<dbReference type="AlphaFoldDB" id="A0A2V1DX68"/>
<feature type="compositionally biased region" description="Low complexity" evidence="1">
    <location>
        <begin position="67"/>
        <end position="82"/>
    </location>
</feature>
<evidence type="ECO:0008006" key="4">
    <source>
        <dbReference type="Google" id="ProtNLM"/>
    </source>
</evidence>
<dbReference type="PANTHER" id="PTHR37540:SF5">
    <property type="entry name" value="TRANSCRIPTION FACTOR DOMAIN-CONTAINING PROTEIN"/>
    <property type="match status" value="1"/>
</dbReference>
<proteinExistence type="predicted"/>